<dbReference type="AlphaFoldDB" id="B7WUU3"/>
<organism evidence="1 2">
    <name type="scientific">Comamonas testosteroni (strain DSM 14576 / KF-1)</name>
    <name type="common">Pseudomonas testosteroni</name>
    <dbReference type="NCBI Taxonomy" id="399795"/>
    <lineage>
        <taxon>Bacteria</taxon>
        <taxon>Pseudomonadati</taxon>
        <taxon>Pseudomonadota</taxon>
        <taxon>Betaproteobacteria</taxon>
        <taxon>Burkholderiales</taxon>
        <taxon>Comamonadaceae</taxon>
        <taxon>Comamonas</taxon>
    </lineage>
</organism>
<dbReference type="EMBL" id="AAUJ02000001">
    <property type="protein sequence ID" value="EED67606.1"/>
    <property type="molecule type" value="Genomic_DNA"/>
</dbReference>
<protein>
    <submittedName>
        <fullName evidence="1">Uncharacterized protein</fullName>
    </submittedName>
</protein>
<name>B7WUU3_COMTK</name>
<accession>B7WUU3</accession>
<dbReference type="Proteomes" id="UP000003039">
    <property type="component" value="Unassembled WGS sequence"/>
</dbReference>
<comment type="caution">
    <text evidence="1">The sequence shown here is derived from an EMBL/GenBank/DDBJ whole genome shotgun (WGS) entry which is preliminary data.</text>
</comment>
<reference evidence="1 2" key="1">
    <citation type="journal article" date="2004" name="Appl. Environ. Microbiol.">
        <title>Mineralization of individual congeners of linear alkylbenzenesulfonate by defined pairs of heterotrophic bacteria.</title>
        <authorList>
            <person name="Schleheck D."/>
            <person name="Knepper T.P."/>
            <person name="Fischer K."/>
            <person name="Cook A.M."/>
        </authorList>
    </citation>
    <scope>NUCLEOTIDE SEQUENCE [LARGE SCALE GENOMIC DNA]</scope>
    <source>
        <strain evidence="2">DSM 14576 / KF-1</strain>
    </source>
</reference>
<proteinExistence type="predicted"/>
<sequence length="48" mass="5174">MDIDCALTAGAGSVRTLRIQPAGSHLAPLVSTSELQEIFFQFLPSVER</sequence>
<gene>
    <name evidence="1" type="ORF">CtesDRAFT_PD2552</name>
</gene>
<evidence type="ECO:0000313" key="1">
    <source>
        <dbReference type="EMBL" id="EED67606.1"/>
    </source>
</evidence>
<evidence type="ECO:0000313" key="2">
    <source>
        <dbReference type="Proteomes" id="UP000003039"/>
    </source>
</evidence>